<dbReference type="CDD" id="cd05401">
    <property type="entry name" value="NT_GlnE_GlnD_like"/>
    <property type="match status" value="1"/>
</dbReference>
<dbReference type="EMBL" id="FOHK01000006">
    <property type="protein sequence ID" value="SET33489.1"/>
    <property type="molecule type" value="Genomic_DNA"/>
</dbReference>
<dbReference type="EC" id="3.1.4.-" evidence="8"/>
<comment type="catalytic activity">
    <reaction evidence="8">
        <text>[protein-PII]-L-tyrosine + UTP = [protein-PII]-uridylyl-L-tyrosine + diphosphate</text>
        <dbReference type="Rhea" id="RHEA:13673"/>
        <dbReference type="Rhea" id="RHEA-COMP:12147"/>
        <dbReference type="Rhea" id="RHEA-COMP:12148"/>
        <dbReference type="ChEBI" id="CHEBI:33019"/>
        <dbReference type="ChEBI" id="CHEBI:46398"/>
        <dbReference type="ChEBI" id="CHEBI:46858"/>
        <dbReference type="ChEBI" id="CHEBI:90602"/>
        <dbReference type="EC" id="2.7.7.59"/>
    </reaction>
</comment>
<dbReference type="SUPFAM" id="SSF81593">
    <property type="entry name" value="Nucleotidyltransferase substrate binding subunit/domain"/>
    <property type="match status" value="1"/>
</dbReference>
<comment type="caution">
    <text evidence="8">Lacks conserved residue(s) required for the propagation of feature annotation.</text>
</comment>
<evidence type="ECO:0000256" key="3">
    <source>
        <dbReference type="ARBA" id="ARBA00022737"/>
    </source>
</evidence>
<dbReference type="CDD" id="cd04899">
    <property type="entry name" value="ACT_ACR-UUR-like_2"/>
    <property type="match status" value="1"/>
</dbReference>
<dbReference type="InterPro" id="IPR002934">
    <property type="entry name" value="Polymerase_NTP_transf_dom"/>
</dbReference>
<dbReference type="InterPro" id="IPR045865">
    <property type="entry name" value="ACT-like_dom_sf"/>
</dbReference>
<feature type="domain" description="ACT" evidence="9">
    <location>
        <begin position="805"/>
        <end position="876"/>
    </location>
</feature>
<dbReference type="Gene3D" id="3.30.70.260">
    <property type="match status" value="1"/>
</dbReference>
<evidence type="ECO:0000256" key="6">
    <source>
        <dbReference type="ARBA" id="ARBA00023268"/>
    </source>
</evidence>
<evidence type="ECO:0000256" key="1">
    <source>
        <dbReference type="ARBA" id="ARBA00022679"/>
    </source>
</evidence>
<feature type="domain" description="ACT" evidence="9">
    <location>
        <begin position="697"/>
        <end position="778"/>
    </location>
</feature>
<dbReference type="PROSITE" id="PS51671">
    <property type="entry name" value="ACT"/>
    <property type="match status" value="2"/>
</dbReference>
<dbReference type="InterPro" id="IPR002912">
    <property type="entry name" value="ACT_dom"/>
</dbReference>
<evidence type="ECO:0000259" key="10">
    <source>
        <dbReference type="PROSITE" id="PS51831"/>
    </source>
</evidence>
<dbReference type="InterPro" id="IPR006674">
    <property type="entry name" value="HD_domain"/>
</dbReference>
<dbReference type="Gene3D" id="3.30.460.10">
    <property type="entry name" value="Beta Polymerase, domain 2"/>
    <property type="match status" value="1"/>
</dbReference>
<dbReference type="CDD" id="cd00077">
    <property type="entry name" value="HDc"/>
    <property type="match status" value="1"/>
</dbReference>
<dbReference type="PANTHER" id="PTHR47320:SF1">
    <property type="entry name" value="BIFUNCTIONAL URIDYLYLTRANSFERASE_URIDYLYL-REMOVING ENZYME"/>
    <property type="match status" value="1"/>
</dbReference>
<proteinExistence type="inferred from homology"/>
<dbReference type="InterPro" id="IPR043519">
    <property type="entry name" value="NT_sf"/>
</dbReference>
<sequence length="876" mass="101433">MNAASYIPQHLLEPFGLTQDPLTSAEIVALSEQFKQWLKDAFSEYDITELVSARAYYVDQLLSKLWCQHQLDEDQISLIAVGGYGRGELHPYSDVDLLILTQNKIDKALEEKISMFITQLWDVRLDVGQSVRSIKECLKQAVNDVTVATNLMESRLICGNTTLADQLFPLLQEDVFWTSKKFFIAKRDEQQKRHSQYHGAAYTLEPNLKANPGGLRDIQTIGWVAKRHFVADSLEELVQHNYLTRNEYFELLECQDYLWRMRFALHLTANRSENRLLFDYQSDVAKLLGFGDEGKAAVERMMKRFFRIIGRIAELNKMLLQHFEYDILKQGDKLEVDTINRDFIVVDGLIKATNERVFMRSVKIMEMFLIIAQHENITGLHSETLRLMRNARRRLVSGLQDYAECRRIFIELFRHPRGLGLAFNLMHRHSILGAYLPEWRSIVGQMQFDLFHAYSVDEHSYRLIKNLYRFSQTEHNDEFPLCSKIVQRMRKPEVLYLAGVFHDIAKGRGGDHAILGAQDALSFGKRHKLNDHDTRMIAWLVEQHLTMSITAQRRDISDEQVIKEFADIVSDEQRLDLLYCLTVADMRATNESLWNSWKANLLEELYYSTKQAFRRGLEKPVDLSEKINENKEQAQTLLVDFKVDSDAVELLWQEFKEDYFLRYSPEQIAWHTRHILNHDRSKPLVLISPKPYRGGTEVFVFTKEKENIFANTVMTLGSKRLSIHDAKIITSKTGFTVNTFVILDQRNKPIDDNYRALEIANALTECLSRDKAVSQRSSAMPKHLKPFNVKTRTTFIDKPEASQTMLEIVALDHPGLLAGFASVFQRCNIHIHSAKITTFGEKAEDMFMISNAQNQPLSEHEKQELTELLSNDVIHA</sequence>
<dbReference type="RefSeq" id="WP_245732101.1">
    <property type="nucleotide sequence ID" value="NZ_AP027363.1"/>
</dbReference>
<comment type="domain">
    <text evidence="8">Has four distinct domains: an N-terminal nucleotidyltransferase (NT) domain responsible for UTase activity, a central HD domain that encodes UR activity, and two C-terminal ACT domains that seem to have a role in glutamine sensing.</text>
</comment>
<comment type="activity regulation">
    <text evidence="8">Uridylyltransferase (UTase) activity is inhibited by glutamine, while glutamine activates uridylyl-removing (UR) activity.</text>
</comment>
<dbReference type="GO" id="GO:0008773">
    <property type="term" value="F:[protein-PII] uridylyltransferase activity"/>
    <property type="evidence" value="ECO:0007669"/>
    <property type="project" value="UniProtKB-UniRule"/>
</dbReference>
<gene>
    <name evidence="8" type="primary">glnD</name>
    <name evidence="11" type="ORF">SAMN05660429_01575</name>
</gene>
<evidence type="ECO:0000256" key="7">
    <source>
        <dbReference type="ARBA" id="ARBA00047968"/>
    </source>
</evidence>
<dbReference type="NCBIfam" id="TIGR01693">
    <property type="entry name" value="UTase_glnD"/>
    <property type="match status" value="1"/>
</dbReference>
<evidence type="ECO:0000256" key="8">
    <source>
        <dbReference type="HAMAP-Rule" id="MF_00277"/>
    </source>
</evidence>
<dbReference type="PANTHER" id="PTHR47320">
    <property type="entry name" value="BIFUNCTIONAL URIDYLYLTRANSFERASE/URIDYLYL-REMOVING ENZYME"/>
    <property type="match status" value="1"/>
</dbReference>
<comment type="similarity">
    <text evidence="8">Belongs to the GlnD family.</text>
</comment>
<feature type="domain" description="HD" evidence="10">
    <location>
        <begin position="456"/>
        <end position="578"/>
    </location>
</feature>
<evidence type="ECO:0000259" key="9">
    <source>
        <dbReference type="PROSITE" id="PS51671"/>
    </source>
</evidence>
<dbReference type="SUPFAM" id="SSF109604">
    <property type="entry name" value="HD-domain/PDEase-like"/>
    <property type="match status" value="1"/>
</dbReference>
<dbReference type="PIRSF" id="PIRSF006288">
    <property type="entry name" value="PII_uridyltransf"/>
    <property type="match status" value="1"/>
</dbReference>
<dbReference type="HAMAP" id="MF_00277">
    <property type="entry name" value="PII_uridylyl_transf"/>
    <property type="match status" value="1"/>
</dbReference>
<dbReference type="GO" id="GO:0008893">
    <property type="term" value="F:guanosine-3',5'-bis(diphosphate) 3'-diphosphatase activity"/>
    <property type="evidence" value="ECO:0007669"/>
    <property type="project" value="UniProtKB-EC"/>
</dbReference>
<comment type="cofactor">
    <cofactor evidence="8">
        <name>Mg(2+)</name>
        <dbReference type="ChEBI" id="CHEBI:18420"/>
    </cofactor>
</comment>
<dbReference type="Pfam" id="PF01909">
    <property type="entry name" value="NTP_transf_2"/>
    <property type="match status" value="1"/>
</dbReference>
<keyword evidence="12" id="KW-1185">Reference proteome</keyword>
<dbReference type="GO" id="GO:0008081">
    <property type="term" value="F:phosphoric diester hydrolase activity"/>
    <property type="evidence" value="ECO:0007669"/>
    <property type="project" value="UniProtKB-UniRule"/>
</dbReference>
<name>A0A1I0DLY5_THASX</name>
<evidence type="ECO:0000313" key="11">
    <source>
        <dbReference type="EMBL" id="SET33489.1"/>
    </source>
</evidence>
<dbReference type="Pfam" id="PF01966">
    <property type="entry name" value="HD"/>
    <property type="match status" value="1"/>
</dbReference>
<evidence type="ECO:0000256" key="2">
    <source>
        <dbReference type="ARBA" id="ARBA00022695"/>
    </source>
</evidence>
<evidence type="ECO:0000256" key="5">
    <source>
        <dbReference type="ARBA" id="ARBA00022842"/>
    </source>
</evidence>
<keyword evidence="1 8" id="KW-0808">Transferase</keyword>
<dbReference type="InterPro" id="IPR003607">
    <property type="entry name" value="HD/PDEase_dom"/>
</dbReference>
<accession>A0A1I0DLY5</accession>
<protein>
    <recommendedName>
        <fullName evidence="8">Bifunctional uridylyltransferase/uridylyl-removing enzyme</fullName>
        <shortName evidence="8">UTase/UR</shortName>
    </recommendedName>
    <alternativeName>
        <fullName evidence="8">Bifunctional [protein-PII] modification enzyme</fullName>
    </alternativeName>
    <alternativeName>
        <fullName evidence="8">Bifunctional nitrogen sensor protein</fullName>
    </alternativeName>
    <domain>
        <recommendedName>
            <fullName evidence="8">[Protein-PII] uridylyltransferase</fullName>
            <shortName evidence="8">PII uridylyltransferase</shortName>
            <shortName evidence="8">UTase</shortName>
            <ecNumber evidence="8">2.7.7.59</ecNumber>
        </recommendedName>
    </domain>
    <domain>
        <recommendedName>
            <fullName evidence="8">[Protein-PII]-UMP uridylyl-removing enzyme</fullName>
            <shortName evidence="8">UR</shortName>
            <ecNumber evidence="8">3.1.4.-</ecNumber>
        </recommendedName>
    </domain>
</protein>
<reference evidence="11 12" key="1">
    <citation type="submission" date="2016-10" db="EMBL/GenBank/DDBJ databases">
        <authorList>
            <person name="de Groot N.N."/>
        </authorList>
    </citation>
    <scope>NUCLEOTIDE SEQUENCE [LARGE SCALE GENOMIC DNA]</scope>
    <source>
        <strain evidence="11 12">DSM 19706</strain>
    </source>
</reference>
<comment type="function">
    <text evidence="8">Modifies, by uridylylation and deuridylylation, the PII regulatory proteins (GlnB and homologs), in response to the nitrogen status of the cell that GlnD senses through the glutamine level. Under low glutamine levels, catalyzes the conversion of the PII proteins and UTP to PII-UMP and PPi, while under higher glutamine levels, GlnD hydrolyzes PII-UMP to PII and UMP (deuridylylation). Thus, controls uridylylation state and activity of the PII proteins, and plays an important role in the regulation of nitrogen metabolism.</text>
</comment>
<comment type="catalytic activity">
    <reaction evidence="8">
        <text>[protein-PII]-uridylyl-L-tyrosine + H2O = [protein-PII]-L-tyrosine + UMP + H(+)</text>
        <dbReference type="Rhea" id="RHEA:48600"/>
        <dbReference type="Rhea" id="RHEA-COMP:12147"/>
        <dbReference type="Rhea" id="RHEA-COMP:12148"/>
        <dbReference type="ChEBI" id="CHEBI:15377"/>
        <dbReference type="ChEBI" id="CHEBI:15378"/>
        <dbReference type="ChEBI" id="CHEBI:46858"/>
        <dbReference type="ChEBI" id="CHEBI:57865"/>
        <dbReference type="ChEBI" id="CHEBI:90602"/>
    </reaction>
</comment>
<dbReference type="Pfam" id="PF08335">
    <property type="entry name" value="GlnD_UR_UTase"/>
    <property type="match status" value="1"/>
</dbReference>
<organism evidence="11 12">
    <name type="scientific">Thalassotalea agarivorans</name>
    <name type="common">Thalassomonas agarivorans</name>
    <dbReference type="NCBI Taxonomy" id="349064"/>
    <lineage>
        <taxon>Bacteria</taxon>
        <taxon>Pseudomonadati</taxon>
        <taxon>Pseudomonadota</taxon>
        <taxon>Gammaproteobacteria</taxon>
        <taxon>Alteromonadales</taxon>
        <taxon>Colwelliaceae</taxon>
        <taxon>Thalassotalea</taxon>
    </lineage>
</organism>
<keyword evidence="5 8" id="KW-0460">Magnesium</keyword>
<keyword evidence="2 8" id="KW-0548">Nucleotidyltransferase</keyword>
<feature type="region of interest" description="Uridylyltransferase" evidence="8">
    <location>
        <begin position="1"/>
        <end position="338"/>
    </location>
</feature>
<dbReference type="SUPFAM" id="SSF81301">
    <property type="entry name" value="Nucleotidyltransferase"/>
    <property type="match status" value="1"/>
</dbReference>
<dbReference type="EC" id="2.7.7.59" evidence="8"/>
<dbReference type="SMART" id="SM00471">
    <property type="entry name" value="HDc"/>
    <property type="match status" value="1"/>
</dbReference>
<dbReference type="SUPFAM" id="SSF55021">
    <property type="entry name" value="ACT-like"/>
    <property type="match status" value="1"/>
</dbReference>
<dbReference type="CDD" id="cd04900">
    <property type="entry name" value="ACT_UUR-like_1"/>
    <property type="match status" value="1"/>
</dbReference>
<dbReference type="NCBIfam" id="NF002487">
    <property type="entry name" value="PRK01759.1"/>
    <property type="match status" value="1"/>
</dbReference>
<dbReference type="STRING" id="349064.SAMN05660429_01575"/>
<dbReference type="GO" id="GO:0006808">
    <property type="term" value="P:regulation of nitrogen utilization"/>
    <property type="evidence" value="ECO:0007669"/>
    <property type="project" value="UniProtKB-UniRule"/>
</dbReference>
<dbReference type="AlphaFoldDB" id="A0A1I0DLY5"/>
<comment type="catalytic activity">
    <reaction evidence="7">
        <text>guanosine 3',5'-bis(diphosphate) + H2O = GDP + diphosphate + H(+)</text>
        <dbReference type="Rhea" id="RHEA:14253"/>
        <dbReference type="ChEBI" id="CHEBI:15377"/>
        <dbReference type="ChEBI" id="CHEBI:15378"/>
        <dbReference type="ChEBI" id="CHEBI:33019"/>
        <dbReference type="ChEBI" id="CHEBI:58189"/>
        <dbReference type="ChEBI" id="CHEBI:77828"/>
        <dbReference type="EC" id="3.1.7.2"/>
    </reaction>
</comment>
<dbReference type="Proteomes" id="UP000199308">
    <property type="component" value="Unassembled WGS sequence"/>
</dbReference>
<dbReference type="InterPro" id="IPR013546">
    <property type="entry name" value="PII_UdlTrfase/GS_AdlTrfase"/>
</dbReference>
<dbReference type="InterPro" id="IPR010043">
    <property type="entry name" value="UTase/UR"/>
</dbReference>
<keyword evidence="6 8" id="KW-0511">Multifunctional enzyme</keyword>
<keyword evidence="3" id="KW-0677">Repeat</keyword>
<keyword evidence="4 8" id="KW-0378">Hydrolase</keyword>
<dbReference type="PROSITE" id="PS51831">
    <property type="entry name" value="HD"/>
    <property type="match status" value="1"/>
</dbReference>
<evidence type="ECO:0000256" key="4">
    <source>
        <dbReference type="ARBA" id="ARBA00022801"/>
    </source>
</evidence>
<dbReference type="Gene3D" id="1.10.3210.10">
    <property type="entry name" value="Hypothetical protein af1432"/>
    <property type="match status" value="1"/>
</dbReference>
<evidence type="ECO:0000313" key="12">
    <source>
        <dbReference type="Proteomes" id="UP000199308"/>
    </source>
</evidence>